<evidence type="ECO:0000313" key="1">
    <source>
        <dbReference type="EMBL" id="KAH7942349.1"/>
    </source>
</evidence>
<sequence length="378" mass="40344">MPGLNWAEVDAATVAYFSTEFLQSELIRRGIDATGSRDDLIQRLTACLEEARAAIPKQAPRPASAPVSSTSVQFPASHLTPTVYQAIPDATSQVYAPASYVPPPPWSYPTPPLVCDAAAVPTQVFSPPQEPQPFVTAPRQNNGTTPSRQVSSASLMPSTAPPTVSFKKSRVPPSRPASPPHSRRITDLPPAEQEARYSALSQRYGVPAFRPGQSLSEAVCFKCHEKGHLASKCPTKQETVTQQPATTSTSLHAAAPALHTSPLEDVHGSHLECSFFTADIAILGSYDAFPDTGTKITIVTKSAIKNLPLMPWTREPLAVVGGSSVHPEGTVCLKITVGPITALVEAAVISNNVLPVILGEDWFRASNTRLVFEPLNSS</sequence>
<reference evidence="1" key="1">
    <citation type="submission" date="2020-05" db="EMBL/GenBank/DDBJ databases">
        <title>Large-scale comparative analyses of tick genomes elucidate their genetic diversity and vector capacities.</title>
        <authorList>
            <person name="Jia N."/>
            <person name="Wang J."/>
            <person name="Shi W."/>
            <person name="Du L."/>
            <person name="Sun Y."/>
            <person name="Zhan W."/>
            <person name="Jiang J."/>
            <person name="Wang Q."/>
            <person name="Zhang B."/>
            <person name="Ji P."/>
            <person name="Sakyi L.B."/>
            <person name="Cui X."/>
            <person name="Yuan T."/>
            <person name="Jiang B."/>
            <person name="Yang W."/>
            <person name="Lam T.T.-Y."/>
            <person name="Chang Q."/>
            <person name="Ding S."/>
            <person name="Wang X."/>
            <person name="Zhu J."/>
            <person name="Ruan X."/>
            <person name="Zhao L."/>
            <person name="Wei J."/>
            <person name="Que T."/>
            <person name="Du C."/>
            <person name="Cheng J."/>
            <person name="Dai P."/>
            <person name="Han X."/>
            <person name="Huang E."/>
            <person name="Gao Y."/>
            <person name="Liu J."/>
            <person name="Shao H."/>
            <person name="Ye R."/>
            <person name="Li L."/>
            <person name="Wei W."/>
            <person name="Wang X."/>
            <person name="Wang C."/>
            <person name="Yang T."/>
            <person name="Huo Q."/>
            <person name="Li W."/>
            <person name="Guo W."/>
            <person name="Chen H."/>
            <person name="Zhou L."/>
            <person name="Ni X."/>
            <person name="Tian J."/>
            <person name="Zhou Y."/>
            <person name="Sheng Y."/>
            <person name="Liu T."/>
            <person name="Pan Y."/>
            <person name="Xia L."/>
            <person name="Li J."/>
            <person name="Zhao F."/>
            <person name="Cao W."/>
        </authorList>
    </citation>
    <scope>NUCLEOTIDE SEQUENCE</scope>
    <source>
        <strain evidence="1">Dsil-2018</strain>
    </source>
</reference>
<keyword evidence="2" id="KW-1185">Reference proteome</keyword>
<dbReference type="Proteomes" id="UP000821865">
    <property type="component" value="Chromosome 7"/>
</dbReference>
<organism evidence="1 2">
    <name type="scientific">Dermacentor silvarum</name>
    <name type="common">Tick</name>
    <dbReference type="NCBI Taxonomy" id="543639"/>
    <lineage>
        <taxon>Eukaryota</taxon>
        <taxon>Metazoa</taxon>
        <taxon>Ecdysozoa</taxon>
        <taxon>Arthropoda</taxon>
        <taxon>Chelicerata</taxon>
        <taxon>Arachnida</taxon>
        <taxon>Acari</taxon>
        <taxon>Parasitiformes</taxon>
        <taxon>Ixodida</taxon>
        <taxon>Ixodoidea</taxon>
        <taxon>Ixodidae</taxon>
        <taxon>Rhipicephalinae</taxon>
        <taxon>Dermacentor</taxon>
    </lineage>
</organism>
<protein>
    <submittedName>
        <fullName evidence="1">Uncharacterized protein</fullName>
    </submittedName>
</protein>
<dbReference type="EMBL" id="CM023476">
    <property type="protein sequence ID" value="KAH7942349.1"/>
    <property type="molecule type" value="Genomic_DNA"/>
</dbReference>
<accession>A0ACB8CHY9</accession>
<name>A0ACB8CHY9_DERSI</name>
<gene>
    <name evidence="1" type="ORF">HPB49_023223</name>
</gene>
<proteinExistence type="predicted"/>
<comment type="caution">
    <text evidence="1">The sequence shown here is derived from an EMBL/GenBank/DDBJ whole genome shotgun (WGS) entry which is preliminary data.</text>
</comment>
<evidence type="ECO:0000313" key="2">
    <source>
        <dbReference type="Proteomes" id="UP000821865"/>
    </source>
</evidence>